<keyword evidence="1" id="KW-0812">Transmembrane</keyword>
<feature type="transmembrane region" description="Helical" evidence="1">
    <location>
        <begin position="35"/>
        <end position="57"/>
    </location>
</feature>
<feature type="transmembrane region" description="Helical" evidence="1">
    <location>
        <begin position="69"/>
        <end position="88"/>
    </location>
</feature>
<dbReference type="RefSeq" id="WP_311705817.1">
    <property type="nucleotide sequence ID" value="NZ_JAVREL010000011.1"/>
</dbReference>
<comment type="caution">
    <text evidence="2">The sequence shown here is derived from an EMBL/GenBank/DDBJ whole genome shotgun (WGS) entry which is preliminary data.</text>
</comment>
<organism evidence="2 3">
    <name type="scientific">Streptomyces litchfieldiae</name>
    <dbReference type="NCBI Taxonomy" id="3075543"/>
    <lineage>
        <taxon>Bacteria</taxon>
        <taxon>Bacillati</taxon>
        <taxon>Actinomycetota</taxon>
        <taxon>Actinomycetes</taxon>
        <taxon>Kitasatosporales</taxon>
        <taxon>Streptomycetaceae</taxon>
        <taxon>Streptomyces</taxon>
    </lineage>
</organism>
<evidence type="ECO:0000313" key="2">
    <source>
        <dbReference type="EMBL" id="MDT0344680.1"/>
    </source>
</evidence>
<dbReference type="Proteomes" id="UP001183246">
    <property type="component" value="Unassembled WGS sequence"/>
</dbReference>
<gene>
    <name evidence="2" type="ORF">RM590_18980</name>
</gene>
<evidence type="ECO:0008006" key="4">
    <source>
        <dbReference type="Google" id="ProtNLM"/>
    </source>
</evidence>
<keyword evidence="1" id="KW-0472">Membrane</keyword>
<sequence>MRTARLALGAAGLALLAVGVRYLFTDTPAGAPREVAVWLAGVVLAHDLVLAPLVLLVGLAVRHVPARRAIRGGLLVAGCLTLIALPPLLRPGAPRNATALPLDYGRNLALLLATTALVTAAVAAVSASRRGRRRPVRSEEE</sequence>
<name>A0ABU2MT23_9ACTN</name>
<keyword evidence="3" id="KW-1185">Reference proteome</keyword>
<evidence type="ECO:0000313" key="3">
    <source>
        <dbReference type="Proteomes" id="UP001183246"/>
    </source>
</evidence>
<evidence type="ECO:0000256" key="1">
    <source>
        <dbReference type="SAM" id="Phobius"/>
    </source>
</evidence>
<protein>
    <recommendedName>
        <fullName evidence="4">Integral membrane protein</fullName>
    </recommendedName>
</protein>
<reference evidence="3" key="1">
    <citation type="submission" date="2023-07" db="EMBL/GenBank/DDBJ databases">
        <title>30 novel species of actinomycetes from the DSMZ collection.</title>
        <authorList>
            <person name="Nouioui I."/>
        </authorList>
    </citation>
    <scope>NUCLEOTIDE SEQUENCE [LARGE SCALE GENOMIC DNA]</scope>
    <source>
        <strain evidence="3">DSM 44938</strain>
    </source>
</reference>
<dbReference type="EMBL" id="JAVREL010000011">
    <property type="protein sequence ID" value="MDT0344680.1"/>
    <property type="molecule type" value="Genomic_DNA"/>
</dbReference>
<accession>A0ABU2MT23</accession>
<keyword evidence="1" id="KW-1133">Transmembrane helix</keyword>
<proteinExistence type="predicted"/>
<feature type="transmembrane region" description="Helical" evidence="1">
    <location>
        <begin position="108"/>
        <end position="127"/>
    </location>
</feature>